<dbReference type="Pfam" id="PF18912">
    <property type="entry name" value="DZR_2"/>
    <property type="match status" value="1"/>
</dbReference>
<protein>
    <recommendedName>
        <fullName evidence="1">Double zinc ribbon domain-containing protein</fullName>
    </recommendedName>
</protein>
<name>A0A0G1WYQ0_9BACT</name>
<evidence type="ECO:0000313" key="2">
    <source>
        <dbReference type="EMBL" id="KKU95438.1"/>
    </source>
</evidence>
<feature type="non-terminal residue" evidence="2">
    <location>
        <position position="115"/>
    </location>
</feature>
<evidence type="ECO:0000313" key="3">
    <source>
        <dbReference type="Proteomes" id="UP000034694"/>
    </source>
</evidence>
<dbReference type="InterPro" id="IPR044005">
    <property type="entry name" value="DZR_2"/>
</dbReference>
<reference evidence="2 3" key="1">
    <citation type="journal article" date="2015" name="Nature">
        <title>rRNA introns, odd ribosomes, and small enigmatic genomes across a large radiation of phyla.</title>
        <authorList>
            <person name="Brown C.T."/>
            <person name="Hug L.A."/>
            <person name="Thomas B.C."/>
            <person name="Sharon I."/>
            <person name="Castelle C.J."/>
            <person name="Singh A."/>
            <person name="Wilkins M.J."/>
            <person name="Williams K.H."/>
            <person name="Banfield J.F."/>
        </authorList>
    </citation>
    <scope>NUCLEOTIDE SEQUENCE [LARGE SCALE GENOMIC DNA]</scope>
</reference>
<dbReference type="AlphaFoldDB" id="A0A0G1WYQ0"/>
<dbReference type="EMBL" id="LCPK01000051">
    <property type="protein sequence ID" value="KKU95438.1"/>
    <property type="molecule type" value="Genomic_DNA"/>
</dbReference>
<proteinExistence type="predicted"/>
<dbReference type="Proteomes" id="UP000034694">
    <property type="component" value="Unassembled WGS sequence"/>
</dbReference>
<organism evidence="2 3">
    <name type="scientific">Candidatus Amesbacteria bacterium GW2011_GWB1_48_13</name>
    <dbReference type="NCBI Taxonomy" id="1618362"/>
    <lineage>
        <taxon>Bacteria</taxon>
        <taxon>Candidatus Amesiibacteriota</taxon>
    </lineage>
</organism>
<sequence>MTVSNWFLDMLFPKHCAGCGKGGGYVCEECEIGMWEEEQICPGCVRASRYGLKHVYCTEKSPLTGVTCLWAYEGIARKLIASGKYKFYYDYLRELTINSCPITVRPEFTQFREFI</sequence>
<gene>
    <name evidence="2" type="ORF">UY28_C0051G0007</name>
</gene>
<evidence type="ECO:0000259" key="1">
    <source>
        <dbReference type="Pfam" id="PF18912"/>
    </source>
</evidence>
<feature type="domain" description="Double zinc ribbon" evidence="1">
    <location>
        <begin position="7"/>
        <end position="57"/>
    </location>
</feature>
<accession>A0A0G1WYQ0</accession>
<comment type="caution">
    <text evidence="2">The sequence shown here is derived from an EMBL/GenBank/DDBJ whole genome shotgun (WGS) entry which is preliminary data.</text>
</comment>